<organism evidence="2 3">
    <name type="scientific">Bacteroides caccae CL03T12C61</name>
    <dbReference type="NCBI Taxonomy" id="997873"/>
    <lineage>
        <taxon>Bacteria</taxon>
        <taxon>Pseudomonadati</taxon>
        <taxon>Bacteroidota</taxon>
        <taxon>Bacteroidia</taxon>
        <taxon>Bacteroidales</taxon>
        <taxon>Bacteroidaceae</taxon>
        <taxon>Bacteroides</taxon>
    </lineage>
</organism>
<gene>
    <name evidence="2" type="ORF">HMPREF1061_01991</name>
</gene>
<dbReference type="OrthoDB" id="1049160at2"/>
<feature type="region of interest" description="Disordered" evidence="1">
    <location>
        <begin position="170"/>
        <end position="199"/>
    </location>
</feature>
<comment type="caution">
    <text evidence="2">The sequence shown here is derived from an EMBL/GenBank/DDBJ whole genome shotgun (WGS) entry which is preliminary data.</text>
</comment>
<evidence type="ECO:0000313" key="2">
    <source>
        <dbReference type="EMBL" id="EIY20385.1"/>
    </source>
</evidence>
<dbReference type="PATRIC" id="fig|997873.3.peg.2084"/>
<dbReference type="AlphaFoldDB" id="I8V1R7"/>
<dbReference type="RefSeq" id="WP_005681098.1">
    <property type="nucleotide sequence ID" value="NZ_CAXUCB010000017.1"/>
</dbReference>
<proteinExistence type="predicted"/>
<reference evidence="2 3" key="1">
    <citation type="submission" date="2012-02" db="EMBL/GenBank/DDBJ databases">
        <title>The Genome Sequence of Bacteroides caccae CL03T12C61.</title>
        <authorList>
            <consortium name="The Broad Institute Genome Sequencing Platform"/>
            <person name="Earl A."/>
            <person name="Ward D."/>
            <person name="Feldgarden M."/>
            <person name="Gevers D."/>
            <person name="Zitomersky N.L."/>
            <person name="Coyne M.J."/>
            <person name="Comstock L.E."/>
            <person name="Young S.K."/>
            <person name="Zeng Q."/>
            <person name="Gargeya S."/>
            <person name="Fitzgerald M."/>
            <person name="Haas B."/>
            <person name="Abouelleil A."/>
            <person name="Alvarado L."/>
            <person name="Arachchi H.M."/>
            <person name="Berlin A."/>
            <person name="Chapman S.B."/>
            <person name="Gearin G."/>
            <person name="Goldberg J."/>
            <person name="Griggs A."/>
            <person name="Gujja S."/>
            <person name="Hansen M."/>
            <person name="Heiman D."/>
            <person name="Howarth C."/>
            <person name="Larimer J."/>
            <person name="Lui A."/>
            <person name="MacDonald P.J.P."/>
            <person name="McCowen C."/>
            <person name="Montmayeur A."/>
            <person name="Murphy C."/>
            <person name="Neiman D."/>
            <person name="Pearson M."/>
            <person name="Priest M."/>
            <person name="Roberts A."/>
            <person name="Saif S."/>
            <person name="Shea T."/>
            <person name="Sisk P."/>
            <person name="Stolte C."/>
            <person name="Sykes S."/>
            <person name="Wortman J."/>
            <person name="Nusbaum C."/>
            <person name="Birren B."/>
        </authorList>
    </citation>
    <scope>NUCLEOTIDE SEQUENCE [LARGE SCALE GENOMIC DNA]</scope>
    <source>
        <strain evidence="2 3">CL03T12C61</strain>
    </source>
</reference>
<sequence>MEQAKNEIKKAIIKKDRLNVVYNERFSEANYTNVISKNCDQIIHSDLRETFNRLKLHLVVLCEQPEAANINKDSFTPPGYSEILENYIITGYANDSVDGVSGITIMGAKLLQSGKVVDLKIFVPLLDADYPYYEELSIDAAACDAEVESYLFEEKWGVRQERLDFDTDEPEEAVIIEDKPKKRGRKKQIEAPVPLDETA</sequence>
<evidence type="ECO:0000313" key="3">
    <source>
        <dbReference type="Proteomes" id="UP000002965"/>
    </source>
</evidence>
<evidence type="ECO:0000256" key="1">
    <source>
        <dbReference type="SAM" id="MobiDB-lite"/>
    </source>
</evidence>
<accession>I8V1R7</accession>
<dbReference type="EMBL" id="AGXF01000007">
    <property type="protein sequence ID" value="EIY20385.1"/>
    <property type="molecule type" value="Genomic_DNA"/>
</dbReference>
<dbReference type="Proteomes" id="UP000002965">
    <property type="component" value="Unassembled WGS sequence"/>
</dbReference>
<dbReference type="GeneID" id="75114657"/>
<protein>
    <submittedName>
        <fullName evidence="2">Uncharacterized protein</fullName>
    </submittedName>
</protein>
<name>I8V1R7_9BACE</name>
<keyword evidence="3" id="KW-1185">Reference proteome</keyword>
<dbReference type="HOGENOM" id="CLU_1318796_0_0_10"/>